<feature type="transmembrane region" description="Helical" evidence="6">
    <location>
        <begin position="189"/>
        <end position="213"/>
    </location>
</feature>
<keyword evidence="3 6" id="KW-0812">Transmembrane</keyword>
<gene>
    <name evidence="8" type="ORF">SAMN05660748_2237</name>
</gene>
<evidence type="ECO:0000313" key="8">
    <source>
        <dbReference type="EMBL" id="SOC49510.1"/>
    </source>
</evidence>
<evidence type="ECO:0000256" key="4">
    <source>
        <dbReference type="ARBA" id="ARBA00022989"/>
    </source>
</evidence>
<evidence type="ECO:0000256" key="1">
    <source>
        <dbReference type="ARBA" id="ARBA00004651"/>
    </source>
</evidence>
<feature type="transmembrane region" description="Helical" evidence="6">
    <location>
        <begin position="287"/>
        <end position="309"/>
    </location>
</feature>
<dbReference type="AlphaFoldDB" id="A0A285V616"/>
<evidence type="ECO:0000259" key="7">
    <source>
        <dbReference type="PROSITE" id="PS50850"/>
    </source>
</evidence>
<feature type="transmembrane region" description="Helical" evidence="6">
    <location>
        <begin position="379"/>
        <end position="402"/>
    </location>
</feature>
<evidence type="ECO:0000256" key="2">
    <source>
        <dbReference type="ARBA" id="ARBA00022448"/>
    </source>
</evidence>
<evidence type="ECO:0000313" key="9">
    <source>
        <dbReference type="Proteomes" id="UP000219435"/>
    </source>
</evidence>
<dbReference type="EMBL" id="OBQI01000003">
    <property type="protein sequence ID" value="SOC49510.1"/>
    <property type="molecule type" value="Genomic_DNA"/>
</dbReference>
<feature type="transmembrane region" description="Helical" evidence="6">
    <location>
        <begin position="91"/>
        <end position="112"/>
    </location>
</feature>
<dbReference type="Gene3D" id="1.20.1250.20">
    <property type="entry name" value="MFS general substrate transporter like domains"/>
    <property type="match status" value="1"/>
</dbReference>
<dbReference type="InterPro" id="IPR036259">
    <property type="entry name" value="MFS_trans_sf"/>
</dbReference>
<dbReference type="RefSeq" id="WP_176522921.1">
    <property type="nucleotide sequence ID" value="NZ_OBQI01000003.1"/>
</dbReference>
<feature type="transmembrane region" description="Helical" evidence="6">
    <location>
        <begin position="219"/>
        <end position="238"/>
    </location>
</feature>
<feature type="transmembrane region" description="Helical" evidence="6">
    <location>
        <begin position="259"/>
        <end position="281"/>
    </location>
</feature>
<proteinExistence type="predicted"/>
<keyword evidence="4 6" id="KW-1133">Transmembrane helix</keyword>
<dbReference type="Proteomes" id="UP000219435">
    <property type="component" value="Unassembled WGS sequence"/>
</dbReference>
<accession>A0A285V616</accession>
<dbReference type="PANTHER" id="PTHR42718:SF9">
    <property type="entry name" value="MAJOR FACILITATOR SUPERFAMILY MULTIDRUG TRANSPORTER MFSC"/>
    <property type="match status" value="1"/>
</dbReference>
<feature type="transmembrane region" description="Helical" evidence="6">
    <location>
        <begin position="128"/>
        <end position="147"/>
    </location>
</feature>
<feature type="transmembrane region" description="Helical" evidence="6">
    <location>
        <begin position="35"/>
        <end position="54"/>
    </location>
</feature>
<feature type="transmembrane region" description="Helical" evidence="6">
    <location>
        <begin position="414"/>
        <end position="432"/>
    </location>
</feature>
<dbReference type="GO" id="GO:0005886">
    <property type="term" value="C:plasma membrane"/>
    <property type="evidence" value="ECO:0007669"/>
    <property type="project" value="UniProtKB-SubCell"/>
</dbReference>
<keyword evidence="9" id="KW-1185">Reference proteome</keyword>
<feature type="transmembrane region" description="Helical" evidence="6">
    <location>
        <begin position="66"/>
        <end position="85"/>
    </location>
</feature>
<keyword evidence="5 6" id="KW-0472">Membrane</keyword>
<evidence type="ECO:0000256" key="6">
    <source>
        <dbReference type="SAM" id="Phobius"/>
    </source>
</evidence>
<dbReference type="Pfam" id="PF07690">
    <property type="entry name" value="MFS_1"/>
    <property type="match status" value="1"/>
</dbReference>
<dbReference type="InterPro" id="IPR011701">
    <property type="entry name" value="MFS"/>
</dbReference>
<dbReference type="PANTHER" id="PTHR42718">
    <property type="entry name" value="MAJOR FACILITATOR SUPERFAMILY MULTIDRUG TRANSPORTER MFSC"/>
    <property type="match status" value="1"/>
</dbReference>
<organism evidence="8 9">
    <name type="scientific">Blastococcus aggregatus</name>
    <dbReference type="NCBI Taxonomy" id="38502"/>
    <lineage>
        <taxon>Bacteria</taxon>
        <taxon>Bacillati</taxon>
        <taxon>Actinomycetota</taxon>
        <taxon>Actinomycetes</taxon>
        <taxon>Geodermatophilales</taxon>
        <taxon>Geodermatophilaceae</taxon>
        <taxon>Blastococcus</taxon>
    </lineage>
</organism>
<feature type="transmembrane region" description="Helical" evidence="6">
    <location>
        <begin position="343"/>
        <end position="367"/>
    </location>
</feature>
<feature type="transmembrane region" description="Helical" evidence="6">
    <location>
        <begin position="316"/>
        <end position="337"/>
    </location>
</feature>
<protein>
    <submittedName>
        <fullName evidence="8">Major Facilitator Superfamily protein</fullName>
    </submittedName>
</protein>
<dbReference type="GO" id="GO:0022857">
    <property type="term" value="F:transmembrane transporter activity"/>
    <property type="evidence" value="ECO:0007669"/>
    <property type="project" value="InterPro"/>
</dbReference>
<feature type="domain" description="Major facilitator superfamily (MFS) profile" evidence="7">
    <location>
        <begin position="1"/>
        <end position="434"/>
    </location>
</feature>
<evidence type="ECO:0000256" key="5">
    <source>
        <dbReference type="ARBA" id="ARBA00023136"/>
    </source>
</evidence>
<sequence length="442" mass="44902">MVPLCAGAVLNPVNSTVIATALSPIGGDLGVGPSATAWLVAVMYLASAIGQPVAGRLADQFGPRRVFLAGGMLVAVAGVLGALAPDFSWLLASRALVGLGTGAAFPAAIAMLREQAGRLGVPTPPRTLALLSTVSLVTLTVGPPLGGVLVDTIGWRAVFAVNVPLGLAVTALGFLLLPRSLPRHREARAWRLLDLPGTALFGGAVSLFLLTTMKLPRPPAAVLLGLVGCLLLLVLVEVRVRTPFIDLRMLGTNAALVTAYARVFLTFLVVYGVLFGLTPWLQDSRGLSASAAGLVLLGMSAVGAVAAFVGVRGRRLLPPLMVGALGLLAGSAGMLVLDADSSIALLVLVCAAFGLPNGLGLVANQLLVYRAAPADHVGAAAGLFRTAQYTGAMTATGVAALAYADGVSGDGLHFLGWVSVGAGALLLLLTVGDRGLRRFAEV</sequence>
<dbReference type="SUPFAM" id="SSF103473">
    <property type="entry name" value="MFS general substrate transporter"/>
    <property type="match status" value="1"/>
</dbReference>
<keyword evidence="2" id="KW-0813">Transport</keyword>
<reference evidence="9" key="1">
    <citation type="submission" date="2017-08" db="EMBL/GenBank/DDBJ databases">
        <authorList>
            <person name="Varghese N."/>
            <person name="Submissions S."/>
        </authorList>
    </citation>
    <scope>NUCLEOTIDE SEQUENCE [LARGE SCALE GENOMIC DNA]</scope>
    <source>
        <strain evidence="9">DSM 4725</strain>
    </source>
</reference>
<evidence type="ECO:0000256" key="3">
    <source>
        <dbReference type="ARBA" id="ARBA00022692"/>
    </source>
</evidence>
<dbReference type="Gene3D" id="1.20.1720.10">
    <property type="entry name" value="Multidrug resistance protein D"/>
    <property type="match status" value="1"/>
</dbReference>
<feature type="transmembrane region" description="Helical" evidence="6">
    <location>
        <begin position="153"/>
        <end position="177"/>
    </location>
</feature>
<comment type="subcellular location">
    <subcellularLocation>
        <location evidence="1">Cell membrane</location>
        <topology evidence="1">Multi-pass membrane protein</topology>
    </subcellularLocation>
</comment>
<dbReference type="PROSITE" id="PS50850">
    <property type="entry name" value="MFS"/>
    <property type="match status" value="1"/>
</dbReference>
<dbReference type="InterPro" id="IPR020846">
    <property type="entry name" value="MFS_dom"/>
</dbReference>
<name>A0A285V616_9ACTN</name>